<organism evidence="1 2">
    <name type="scientific">Clonostachys byssicola</name>
    <dbReference type="NCBI Taxonomy" id="160290"/>
    <lineage>
        <taxon>Eukaryota</taxon>
        <taxon>Fungi</taxon>
        <taxon>Dikarya</taxon>
        <taxon>Ascomycota</taxon>
        <taxon>Pezizomycotina</taxon>
        <taxon>Sordariomycetes</taxon>
        <taxon>Hypocreomycetidae</taxon>
        <taxon>Hypocreales</taxon>
        <taxon>Bionectriaceae</taxon>
        <taxon>Clonostachys</taxon>
    </lineage>
</organism>
<keyword evidence="2" id="KW-1185">Reference proteome</keyword>
<gene>
    <name evidence="1" type="ORF">CBYS24578_00014890</name>
</gene>
<reference evidence="1" key="1">
    <citation type="submission" date="2021-10" db="EMBL/GenBank/DDBJ databases">
        <authorList>
            <person name="Piombo E."/>
        </authorList>
    </citation>
    <scope>NUCLEOTIDE SEQUENCE</scope>
</reference>
<dbReference type="EMBL" id="CABFNO020001436">
    <property type="protein sequence ID" value="CAG9987554.1"/>
    <property type="molecule type" value="Genomic_DNA"/>
</dbReference>
<dbReference type="AlphaFoldDB" id="A0A9N9UIJ3"/>
<evidence type="ECO:0000313" key="1">
    <source>
        <dbReference type="EMBL" id="CAG9987554.1"/>
    </source>
</evidence>
<evidence type="ECO:0000313" key="2">
    <source>
        <dbReference type="Proteomes" id="UP000754883"/>
    </source>
</evidence>
<comment type="caution">
    <text evidence="1">The sequence shown here is derived from an EMBL/GenBank/DDBJ whole genome shotgun (WGS) entry which is preliminary data.</text>
</comment>
<sequence>MEATSTIAWVFGVPNSLLDNYSGAQYYPNAAASTRIPGEAGYKIGHSTIWQDALTTLPLSSFAEEAKEVSKDPTARLYGDCDLGGSDNGLLPTLLVQDSLLAPRPLWRAVTLLRVIRTSPVLRPQLKLRAVRPASLFGVPLRAGSTDGVQPRCPATSLVLVSAGASVAVSGREACKLQDVPDQGLQRWTACGNDTEVELETGKKSVWQLGLLENR</sequence>
<accession>A0A9N9UIJ3</accession>
<proteinExistence type="predicted"/>
<protein>
    <submittedName>
        <fullName evidence="1">Uncharacterized protein</fullName>
    </submittedName>
</protein>
<name>A0A9N9UIJ3_9HYPO</name>
<dbReference type="Proteomes" id="UP000754883">
    <property type="component" value="Unassembled WGS sequence"/>
</dbReference>